<dbReference type="GeneID" id="111465147"/>
<evidence type="ECO:0000313" key="1">
    <source>
        <dbReference type="Proteomes" id="UP000504608"/>
    </source>
</evidence>
<accession>A0A6J1HNA3</accession>
<dbReference type="Proteomes" id="UP000504608">
    <property type="component" value="Unplaced"/>
</dbReference>
<proteinExistence type="predicted"/>
<keyword evidence="1" id="KW-1185">Reference proteome</keyword>
<name>A0A6J1HNA3_CUCMA</name>
<sequence length="105" mass="11988">MIFDFTSKKLISYDQESSSENLRENFDVFIKGLISLPLNFSGTAHHKCRQVEHEGILKKRDKADSGLTWAEYKSMTFTFQFNAATRKCSSVDISRSIEGCLSIRV</sequence>
<dbReference type="RefSeq" id="XP_022965233.1">
    <property type="nucleotide sequence ID" value="XM_023109465.1"/>
</dbReference>
<dbReference type="KEGG" id="cmax:111465147"/>
<reference evidence="2" key="1">
    <citation type="submission" date="2025-08" db="UniProtKB">
        <authorList>
            <consortium name="RefSeq"/>
        </authorList>
    </citation>
    <scope>IDENTIFICATION</scope>
    <source>
        <tissue evidence="2">Young leaves</tissue>
    </source>
</reference>
<evidence type="ECO:0000313" key="2">
    <source>
        <dbReference type="RefSeq" id="XP_022965233.1"/>
    </source>
</evidence>
<protein>
    <submittedName>
        <fullName evidence="2">Cytochrome P450 87A3-like</fullName>
    </submittedName>
</protein>
<dbReference type="OrthoDB" id="1934386at2759"/>
<dbReference type="AlphaFoldDB" id="A0A6J1HNA3"/>
<gene>
    <name evidence="2" type="primary">LOC111465147</name>
</gene>
<organism evidence="1 2">
    <name type="scientific">Cucurbita maxima</name>
    <name type="common">Pumpkin</name>
    <name type="synonym">Winter squash</name>
    <dbReference type="NCBI Taxonomy" id="3661"/>
    <lineage>
        <taxon>Eukaryota</taxon>
        <taxon>Viridiplantae</taxon>
        <taxon>Streptophyta</taxon>
        <taxon>Embryophyta</taxon>
        <taxon>Tracheophyta</taxon>
        <taxon>Spermatophyta</taxon>
        <taxon>Magnoliopsida</taxon>
        <taxon>eudicotyledons</taxon>
        <taxon>Gunneridae</taxon>
        <taxon>Pentapetalae</taxon>
        <taxon>rosids</taxon>
        <taxon>fabids</taxon>
        <taxon>Cucurbitales</taxon>
        <taxon>Cucurbitaceae</taxon>
        <taxon>Cucurbiteae</taxon>
        <taxon>Cucurbita</taxon>
    </lineage>
</organism>